<keyword evidence="2" id="KW-0812">Transmembrane</keyword>
<comment type="caution">
    <text evidence="3">The sequence shown here is derived from an EMBL/GenBank/DDBJ whole genome shotgun (WGS) entry which is preliminary data.</text>
</comment>
<feature type="coiled-coil region" evidence="1">
    <location>
        <begin position="38"/>
        <end position="72"/>
    </location>
</feature>
<dbReference type="Pfam" id="PF04102">
    <property type="entry name" value="SlyX"/>
    <property type="match status" value="1"/>
</dbReference>
<dbReference type="RefSeq" id="WP_017262339.1">
    <property type="nucleotide sequence ID" value="NZ_AUAW01000005.1"/>
</dbReference>
<evidence type="ECO:0000313" key="3">
    <source>
        <dbReference type="EMBL" id="KRL56691.1"/>
    </source>
</evidence>
<sequence>MNQAIIMAVSTFIGGLLTYLGIRYKANSSTMATGIENINELLGQIRKQSQTIEDLNNQVFEQSKVIDTLTRKVGELEQKLTDKGDIKS</sequence>
<dbReference type="AlphaFoldDB" id="A0A0R1RU01"/>
<dbReference type="PATRIC" id="fig|1114972.6.peg.1826"/>
<dbReference type="STRING" id="1114972.FD35_GL001791"/>
<reference evidence="3 4" key="1">
    <citation type="journal article" date="2015" name="Genome Announc.">
        <title>Expanding the biotechnology potential of lactobacilli through comparative genomics of 213 strains and associated genera.</title>
        <authorList>
            <person name="Sun Z."/>
            <person name="Harris H.M."/>
            <person name="McCann A."/>
            <person name="Guo C."/>
            <person name="Argimon S."/>
            <person name="Zhang W."/>
            <person name="Yang X."/>
            <person name="Jeffery I.B."/>
            <person name="Cooney J.C."/>
            <person name="Kagawa T.F."/>
            <person name="Liu W."/>
            <person name="Song Y."/>
            <person name="Salvetti E."/>
            <person name="Wrobel A."/>
            <person name="Rasinkangas P."/>
            <person name="Parkhill J."/>
            <person name="Rea M.C."/>
            <person name="O'Sullivan O."/>
            <person name="Ritari J."/>
            <person name="Douillard F.P."/>
            <person name="Paul Ross R."/>
            <person name="Yang R."/>
            <person name="Briner A.E."/>
            <person name="Felis G.E."/>
            <person name="de Vos W.M."/>
            <person name="Barrangou R."/>
            <person name="Klaenhammer T.R."/>
            <person name="Caufield P.W."/>
            <person name="Cui Y."/>
            <person name="Zhang H."/>
            <person name="O'Toole P.W."/>
        </authorList>
    </citation>
    <scope>NUCLEOTIDE SEQUENCE [LARGE SCALE GENOMIC DNA]</scope>
    <source>
        <strain evidence="3 4">DSM 15814</strain>
    </source>
</reference>
<proteinExistence type="predicted"/>
<gene>
    <name evidence="3" type="ORF">FD35_GL001791</name>
</gene>
<name>A0A0R1RU01_9LACO</name>
<feature type="transmembrane region" description="Helical" evidence="2">
    <location>
        <begin position="6"/>
        <end position="22"/>
    </location>
</feature>
<keyword evidence="1" id="KW-0175">Coiled coil</keyword>
<evidence type="ECO:0000256" key="1">
    <source>
        <dbReference type="SAM" id="Coils"/>
    </source>
</evidence>
<evidence type="ECO:0000256" key="2">
    <source>
        <dbReference type="SAM" id="Phobius"/>
    </source>
</evidence>
<keyword evidence="2" id="KW-1133">Transmembrane helix</keyword>
<keyword evidence="4" id="KW-1185">Reference proteome</keyword>
<accession>A0A0R1RU01</accession>
<organism evidence="3 4">
    <name type="scientific">Furfurilactobacillus rossiae DSM 15814</name>
    <dbReference type="NCBI Taxonomy" id="1114972"/>
    <lineage>
        <taxon>Bacteria</taxon>
        <taxon>Bacillati</taxon>
        <taxon>Bacillota</taxon>
        <taxon>Bacilli</taxon>
        <taxon>Lactobacillales</taxon>
        <taxon>Lactobacillaceae</taxon>
        <taxon>Furfurilactobacillus</taxon>
    </lineage>
</organism>
<keyword evidence="2" id="KW-0472">Membrane</keyword>
<evidence type="ECO:0000313" key="4">
    <source>
        <dbReference type="Proteomes" id="UP000051999"/>
    </source>
</evidence>
<dbReference type="Proteomes" id="UP000051999">
    <property type="component" value="Unassembled WGS sequence"/>
</dbReference>
<protein>
    <submittedName>
        <fullName evidence="3">Uncharacterized protein</fullName>
    </submittedName>
</protein>
<dbReference type="InterPro" id="IPR007236">
    <property type="entry name" value="SlyX"/>
</dbReference>
<dbReference type="EMBL" id="AZFF01000003">
    <property type="protein sequence ID" value="KRL56691.1"/>
    <property type="molecule type" value="Genomic_DNA"/>
</dbReference>